<evidence type="ECO:0000313" key="1">
    <source>
        <dbReference type="EMBL" id="TYH16800.1"/>
    </source>
</evidence>
<protein>
    <submittedName>
        <fullName evidence="1">Uncharacterized protein</fullName>
    </submittedName>
</protein>
<accession>A0A5D2GGG9</accession>
<name>A0A5D2GGG9_GOSDA</name>
<sequence>MESSPPAKVKIFFHGNLGGKLSPLGPSCFVEVTRERQVLVLLSVIITVGG</sequence>
<organism evidence="1 2">
    <name type="scientific">Gossypium darwinii</name>
    <name type="common">Darwin's cotton</name>
    <name type="synonym">Gossypium barbadense var. darwinii</name>
    <dbReference type="NCBI Taxonomy" id="34276"/>
    <lineage>
        <taxon>Eukaryota</taxon>
        <taxon>Viridiplantae</taxon>
        <taxon>Streptophyta</taxon>
        <taxon>Embryophyta</taxon>
        <taxon>Tracheophyta</taxon>
        <taxon>Spermatophyta</taxon>
        <taxon>Magnoliopsida</taxon>
        <taxon>eudicotyledons</taxon>
        <taxon>Gunneridae</taxon>
        <taxon>Pentapetalae</taxon>
        <taxon>rosids</taxon>
        <taxon>malvids</taxon>
        <taxon>Malvales</taxon>
        <taxon>Malvaceae</taxon>
        <taxon>Malvoideae</taxon>
        <taxon>Gossypium</taxon>
    </lineage>
</organism>
<dbReference type="Proteomes" id="UP000323506">
    <property type="component" value="Chromosome A05"/>
</dbReference>
<dbReference type="AlphaFoldDB" id="A0A5D2GGG9"/>
<gene>
    <name evidence="1" type="ORF">ES288_A05G144200v1</name>
</gene>
<evidence type="ECO:0000313" key="2">
    <source>
        <dbReference type="Proteomes" id="UP000323506"/>
    </source>
</evidence>
<proteinExistence type="predicted"/>
<reference evidence="1 2" key="1">
    <citation type="submission" date="2019-06" db="EMBL/GenBank/DDBJ databases">
        <title>WGS assembly of Gossypium darwinii.</title>
        <authorList>
            <person name="Chen Z.J."/>
            <person name="Sreedasyam A."/>
            <person name="Ando A."/>
            <person name="Song Q."/>
            <person name="De L."/>
            <person name="Hulse-Kemp A."/>
            <person name="Ding M."/>
            <person name="Ye W."/>
            <person name="Kirkbride R."/>
            <person name="Jenkins J."/>
            <person name="Plott C."/>
            <person name="Lovell J."/>
            <person name="Lin Y.-M."/>
            <person name="Vaughn R."/>
            <person name="Liu B."/>
            <person name="Li W."/>
            <person name="Simpson S."/>
            <person name="Scheffler B."/>
            <person name="Saski C."/>
            <person name="Grover C."/>
            <person name="Hu G."/>
            <person name="Conover J."/>
            <person name="Carlson J."/>
            <person name="Shu S."/>
            <person name="Boston L."/>
            <person name="Williams M."/>
            <person name="Peterson D."/>
            <person name="Mcgee K."/>
            <person name="Jones D."/>
            <person name="Wendel J."/>
            <person name="Stelly D."/>
            <person name="Grimwood J."/>
            <person name="Schmutz J."/>
        </authorList>
    </citation>
    <scope>NUCLEOTIDE SEQUENCE [LARGE SCALE GENOMIC DNA]</scope>
    <source>
        <strain evidence="1">1808015.09</strain>
    </source>
</reference>
<keyword evidence="2" id="KW-1185">Reference proteome</keyword>
<dbReference type="EMBL" id="CM017692">
    <property type="protein sequence ID" value="TYH16800.1"/>
    <property type="molecule type" value="Genomic_DNA"/>
</dbReference>